<name>A0A8H9Z2R0_9PSED</name>
<keyword evidence="3" id="KW-1185">Reference proteome</keyword>
<protein>
    <submittedName>
        <fullName evidence="1">Type III secretion protein</fullName>
    </submittedName>
</protein>
<reference evidence="1" key="1">
    <citation type="journal article" date="2020" name="Microorganisms">
        <title>Reliable Identification of Environmental Pseudomonas Isolates Using the rpoD Gene.</title>
        <authorList>
            <consortium name="The Broad Institute Genome Sequencing Platform"/>
            <person name="Girard L."/>
            <person name="Lood C."/>
            <person name="Rokni-Zadeh H."/>
            <person name="van Noort V."/>
            <person name="Lavigne R."/>
            <person name="De Mot R."/>
        </authorList>
    </citation>
    <scope>NUCLEOTIDE SEQUENCE [LARGE SCALE GENOMIC DNA]</scope>
    <source>
        <strain evidence="1">SWRI145</strain>
    </source>
</reference>
<evidence type="ECO:0000313" key="2">
    <source>
        <dbReference type="EMBL" id="QXH84803.1"/>
    </source>
</evidence>
<dbReference type="KEGG" id="ptrt:HU722_0004805"/>
<evidence type="ECO:0000313" key="3">
    <source>
        <dbReference type="Proteomes" id="UP000615613"/>
    </source>
</evidence>
<dbReference type="RefSeq" id="WP_083207171.1">
    <property type="nucleotide sequence ID" value="NZ_CP077084.1"/>
</dbReference>
<dbReference type="EMBL" id="JABWQF010000043">
    <property type="protein sequence ID" value="MBC3298316.1"/>
    <property type="molecule type" value="Genomic_DNA"/>
</dbReference>
<organism evidence="1">
    <name type="scientific">Pseudomonas tritici</name>
    <dbReference type="NCBI Taxonomy" id="2745518"/>
    <lineage>
        <taxon>Bacteria</taxon>
        <taxon>Pseudomonadati</taxon>
        <taxon>Pseudomonadota</taxon>
        <taxon>Gammaproteobacteria</taxon>
        <taxon>Pseudomonadales</taxon>
        <taxon>Pseudomonadaceae</taxon>
        <taxon>Pseudomonas</taxon>
    </lineage>
</organism>
<accession>A0A8H9Z2R0</accession>
<dbReference type="AlphaFoldDB" id="A0A8H9Z2R0"/>
<proteinExistence type="predicted"/>
<evidence type="ECO:0000313" key="1">
    <source>
        <dbReference type="EMBL" id="MBC3298316.1"/>
    </source>
</evidence>
<dbReference type="EMBL" id="CP077084">
    <property type="protein sequence ID" value="QXH84803.1"/>
    <property type="molecule type" value="Genomic_DNA"/>
</dbReference>
<dbReference type="Proteomes" id="UP000615613">
    <property type="component" value="Chromosome"/>
</dbReference>
<gene>
    <name evidence="2" type="ORF">HU722_0004805</name>
    <name evidence="1" type="ORF">HU722_42975</name>
</gene>
<sequence>MNSLLIKWFNSGEKQISLSEDDFEIVLQRHACTLHLSVQLTRQAPDNSQLQTWIRLGGASLNRFHGALAQAPTNGALWLIQCLHADQGEQTLIDSLEALLNQRDTWRAVAARLSRPRKSVTPTLLRSMTH</sequence>
<reference evidence="2" key="2">
    <citation type="submission" date="2021-06" db="EMBL/GenBank/DDBJ databases">
        <title>Updating the genus Pseudomonas: Description of 43 new species and partition of the Pseudomonas putida group.</title>
        <authorList>
            <person name="Girard L."/>
            <person name="Lood C."/>
            <person name="Vandamme P."/>
            <person name="Rokni-Zadeh H."/>
            <person name="van Noort V."/>
            <person name="Hofte M."/>
            <person name="Lavigne R."/>
            <person name="De Mot R."/>
        </authorList>
    </citation>
    <scope>NUCLEOTIDE SEQUENCE</scope>
    <source>
        <strain evidence="2">SWRI145</strain>
    </source>
</reference>